<comment type="similarity">
    <text evidence="5">Belongs to the PINX1 family.</text>
</comment>
<dbReference type="OrthoDB" id="29523at2759"/>
<evidence type="ECO:0000259" key="9">
    <source>
        <dbReference type="PROSITE" id="PS50174"/>
    </source>
</evidence>
<dbReference type="PANTHER" id="PTHR23149">
    <property type="entry name" value="G PATCH DOMAIN CONTAINING PROTEIN"/>
    <property type="match status" value="1"/>
</dbReference>
<dbReference type="PANTHER" id="PTHR23149:SF31">
    <property type="entry name" value="PROTEIN PXR1"/>
    <property type="match status" value="1"/>
</dbReference>
<feature type="domain" description="G-patch" evidence="9">
    <location>
        <begin position="25"/>
        <end position="79"/>
    </location>
</feature>
<sequence>MGLGGQKKRTKLSQDPNNTHWSKSTTNFGHRILSKQGWKPGDFLGADNAAHQAHYTAANAAHIRVQLREDGLGLGAKLGGAGTADTFGLSLLSGVFGRLNGRSEAEVREQQDSLRDAGLRSWQAQKYGFMNFVSGGMLVGDRMEGEGEGVDAKMSSEQSTGKKRKSEAIDAVEGEPKKSRKVKVEKDEVPTEKTPDSEIHAPARSSTSDTSDDDDAATAKAKRKAEKKAKREAKERRRAEKAALKSPPDSESKAERRARREERRKRKEQKRATTSSSTSTTAPPSGTSTPTLAAGNRHAVRHRYIQQKRLASMDARALNEILMIKAVPAV</sequence>
<dbReference type="Proteomes" id="UP001138500">
    <property type="component" value="Unassembled WGS sequence"/>
</dbReference>
<feature type="compositionally biased region" description="Basic residues" evidence="8">
    <location>
        <begin position="1"/>
        <end position="11"/>
    </location>
</feature>
<feature type="compositionally biased region" description="Polar residues" evidence="8">
    <location>
        <begin position="13"/>
        <end position="26"/>
    </location>
</feature>
<proteinExistence type="inferred from homology"/>
<organism evidence="10 11">
    <name type="scientific">Teratosphaeria destructans</name>
    <dbReference type="NCBI Taxonomy" id="418781"/>
    <lineage>
        <taxon>Eukaryota</taxon>
        <taxon>Fungi</taxon>
        <taxon>Dikarya</taxon>
        <taxon>Ascomycota</taxon>
        <taxon>Pezizomycotina</taxon>
        <taxon>Dothideomycetes</taxon>
        <taxon>Dothideomycetidae</taxon>
        <taxon>Mycosphaerellales</taxon>
        <taxon>Teratosphaeriaceae</taxon>
        <taxon>Teratosphaeria</taxon>
    </lineage>
</organism>
<dbReference type="AlphaFoldDB" id="A0A9W7VZ81"/>
<evidence type="ECO:0000256" key="5">
    <source>
        <dbReference type="ARBA" id="ARBA00038007"/>
    </source>
</evidence>
<protein>
    <recommendedName>
        <fullName evidence="6">PinX1-related protein 1</fullName>
    </recommendedName>
</protein>
<evidence type="ECO:0000313" key="11">
    <source>
        <dbReference type="Proteomes" id="UP001138500"/>
    </source>
</evidence>
<evidence type="ECO:0000313" key="10">
    <source>
        <dbReference type="EMBL" id="KAH9818538.1"/>
    </source>
</evidence>
<evidence type="ECO:0000256" key="3">
    <source>
        <dbReference type="ARBA" id="ARBA00022552"/>
    </source>
</evidence>
<dbReference type="Pfam" id="PF01585">
    <property type="entry name" value="G-patch"/>
    <property type="match status" value="1"/>
</dbReference>
<evidence type="ECO:0000256" key="2">
    <source>
        <dbReference type="ARBA" id="ARBA00022517"/>
    </source>
</evidence>
<dbReference type="SMART" id="SM00443">
    <property type="entry name" value="G_patch"/>
    <property type="match status" value="1"/>
</dbReference>
<gene>
    <name evidence="10" type="ORF">Tdes44962_MAKER05303</name>
</gene>
<evidence type="ECO:0000256" key="7">
    <source>
        <dbReference type="ARBA" id="ARBA00043878"/>
    </source>
</evidence>
<feature type="region of interest" description="Disordered" evidence="8">
    <location>
        <begin position="143"/>
        <end position="297"/>
    </location>
</feature>
<evidence type="ECO:0000256" key="1">
    <source>
        <dbReference type="ARBA" id="ARBA00004604"/>
    </source>
</evidence>
<keyword evidence="4" id="KW-0539">Nucleus</keyword>
<feature type="compositionally biased region" description="Basic and acidic residues" evidence="8">
    <location>
        <begin position="232"/>
        <end position="261"/>
    </location>
</feature>
<reference evidence="10 11" key="2">
    <citation type="journal article" date="2021" name="Curr. Genet.">
        <title>Genetic response to nitrogen starvation in the aggressive Eucalyptus foliar pathogen Teratosphaeria destructans.</title>
        <authorList>
            <person name="Havenga M."/>
            <person name="Wingfield B.D."/>
            <person name="Wingfield M.J."/>
            <person name="Dreyer L.L."/>
            <person name="Roets F."/>
            <person name="Aylward J."/>
        </authorList>
    </citation>
    <scope>NUCLEOTIDE SEQUENCE [LARGE SCALE GENOMIC DNA]</scope>
    <source>
        <strain evidence="10">CMW44962</strain>
    </source>
</reference>
<dbReference type="GO" id="GO:0006364">
    <property type="term" value="P:rRNA processing"/>
    <property type="evidence" value="ECO:0007669"/>
    <property type="project" value="UniProtKB-KW"/>
</dbReference>
<feature type="region of interest" description="Disordered" evidence="8">
    <location>
        <begin position="1"/>
        <end position="26"/>
    </location>
</feature>
<feature type="compositionally biased region" description="Low complexity" evidence="8">
    <location>
        <begin position="272"/>
        <end position="294"/>
    </location>
</feature>
<evidence type="ECO:0000256" key="6">
    <source>
        <dbReference type="ARBA" id="ARBA00041961"/>
    </source>
</evidence>
<accession>A0A9W7VZ81</accession>
<comment type="function">
    <text evidence="7">Involved in rRNA-processing at A0, A1 and A2 sites and negatively regulates telomerase.</text>
</comment>
<dbReference type="PROSITE" id="PS50174">
    <property type="entry name" value="G_PATCH"/>
    <property type="match status" value="1"/>
</dbReference>
<keyword evidence="11" id="KW-1185">Reference proteome</keyword>
<keyword evidence="3" id="KW-0698">rRNA processing</keyword>
<dbReference type="GO" id="GO:0005730">
    <property type="term" value="C:nucleolus"/>
    <property type="evidence" value="ECO:0007669"/>
    <property type="project" value="UniProtKB-SubCell"/>
</dbReference>
<evidence type="ECO:0000256" key="8">
    <source>
        <dbReference type="SAM" id="MobiDB-lite"/>
    </source>
</evidence>
<dbReference type="InterPro" id="IPR050656">
    <property type="entry name" value="PINX1"/>
</dbReference>
<comment type="caution">
    <text evidence="10">The sequence shown here is derived from an EMBL/GenBank/DDBJ whole genome shotgun (WGS) entry which is preliminary data.</text>
</comment>
<comment type="subcellular location">
    <subcellularLocation>
        <location evidence="1">Nucleus</location>
        <location evidence="1">Nucleolus</location>
    </subcellularLocation>
</comment>
<name>A0A9W7VZ81_9PEZI</name>
<reference evidence="10 11" key="1">
    <citation type="journal article" date="2018" name="IMA Fungus">
        <title>IMA Genome-F 10: Nine draft genome sequences of Claviceps purpurea s.lat., including C. arundinis, C. humidiphila, and C. cf. spartinae, pseudomolecules for the pitch canker pathogen Fusarium circinatum, draft genome of Davidsoniella eucalypti, Grosmannia galeiformis, Quambalaria eucalypti, and Teratosphaeria destructans.</title>
        <authorList>
            <person name="Wingfield B.D."/>
            <person name="Liu M."/>
            <person name="Nguyen H.D."/>
            <person name="Lane F.A."/>
            <person name="Morgan S.W."/>
            <person name="De Vos L."/>
            <person name="Wilken P.M."/>
            <person name="Duong T.A."/>
            <person name="Aylward J."/>
            <person name="Coetzee M.P."/>
            <person name="Dadej K."/>
            <person name="De Beer Z.W."/>
            <person name="Findlay W."/>
            <person name="Havenga M."/>
            <person name="Kolarik M."/>
            <person name="Menzies J.G."/>
            <person name="Naidoo K."/>
            <person name="Pochopski O."/>
            <person name="Shoukouhi P."/>
            <person name="Santana Q.C."/>
            <person name="Seifert K.A."/>
            <person name="Soal N."/>
            <person name="Steenkamp E.T."/>
            <person name="Tatham C.T."/>
            <person name="van der Nest M.A."/>
            <person name="Wingfield M.J."/>
        </authorList>
    </citation>
    <scope>NUCLEOTIDE SEQUENCE [LARGE SCALE GENOMIC DNA]</scope>
    <source>
        <strain evidence="10">CMW44962</strain>
    </source>
</reference>
<keyword evidence="2" id="KW-0690">Ribosome biogenesis</keyword>
<feature type="compositionally biased region" description="Basic and acidic residues" evidence="8">
    <location>
        <begin position="174"/>
        <end position="201"/>
    </location>
</feature>
<dbReference type="EMBL" id="RIBY02002345">
    <property type="protein sequence ID" value="KAH9818538.1"/>
    <property type="molecule type" value="Genomic_DNA"/>
</dbReference>
<dbReference type="GO" id="GO:0003676">
    <property type="term" value="F:nucleic acid binding"/>
    <property type="evidence" value="ECO:0007669"/>
    <property type="project" value="InterPro"/>
</dbReference>
<feature type="compositionally biased region" description="Basic residues" evidence="8">
    <location>
        <begin position="220"/>
        <end position="231"/>
    </location>
</feature>
<dbReference type="InterPro" id="IPR000467">
    <property type="entry name" value="G_patch_dom"/>
</dbReference>
<evidence type="ECO:0000256" key="4">
    <source>
        <dbReference type="ARBA" id="ARBA00023242"/>
    </source>
</evidence>